<dbReference type="EMBL" id="LGRX02021553">
    <property type="protein sequence ID" value="KAK3256547.1"/>
    <property type="molecule type" value="Genomic_DNA"/>
</dbReference>
<evidence type="ECO:0000313" key="2">
    <source>
        <dbReference type="EMBL" id="KAK3256547.1"/>
    </source>
</evidence>
<dbReference type="Proteomes" id="UP001190700">
    <property type="component" value="Unassembled WGS sequence"/>
</dbReference>
<protein>
    <recommendedName>
        <fullName evidence="4">Protein kinase domain-containing protein</fullName>
    </recommendedName>
</protein>
<keyword evidence="1" id="KW-0067">ATP-binding</keyword>
<dbReference type="PROSITE" id="PS00107">
    <property type="entry name" value="PROTEIN_KINASE_ATP"/>
    <property type="match status" value="1"/>
</dbReference>
<feature type="non-terminal residue" evidence="2">
    <location>
        <position position="1"/>
    </location>
</feature>
<accession>A0AAE0KQ29</accession>
<sequence length="136" mass="14358">VEERTCLRRLNEVLGVLETGNMRFIPWTELELGRRLGSGSFGEVYIAKWQGATVAVKRLTCVCGGGVAVCGRPVGQDEMMLVVTWQAGSMVMTVVWPAGTVVNVTGCEARVRVVGESGGKVAGESGDKAAGESGRL</sequence>
<dbReference type="Gene3D" id="3.30.200.20">
    <property type="entry name" value="Phosphorylase Kinase, domain 1"/>
    <property type="match status" value="1"/>
</dbReference>
<evidence type="ECO:0000256" key="1">
    <source>
        <dbReference type="PROSITE-ProRule" id="PRU10141"/>
    </source>
</evidence>
<name>A0AAE0KQ29_9CHLO</name>
<evidence type="ECO:0008006" key="4">
    <source>
        <dbReference type="Google" id="ProtNLM"/>
    </source>
</evidence>
<keyword evidence="1" id="KW-0547">Nucleotide-binding</keyword>
<feature type="binding site" evidence="1">
    <location>
        <position position="57"/>
    </location>
    <ligand>
        <name>ATP</name>
        <dbReference type="ChEBI" id="CHEBI:30616"/>
    </ligand>
</feature>
<proteinExistence type="predicted"/>
<evidence type="ECO:0000313" key="3">
    <source>
        <dbReference type="Proteomes" id="UP001190700"/>
    </source>
</evidence>
<gene>
    <name evidence="2" type="ORF">CYMTET_34321</name>
</gene>
<dbReference type="AlphaFoldDB" id="A0AAE0KQ29"/>
<feature type="non-terminal residue" evidence="2">
    <location>
        <position position="136"/>
    </location>
</feature>
<dbReference type="GO" id="GO:0005524">
    <property type="term" value="F:ATP binding"/>
    <property type="evidence" value="ECO:0007669"/>
    <property type="project" value="UniProtKB-UniRule"/>
</dbReference>
<dbReference type="InterPro" id="IPR017441">
    <property type="entry name" value="Protein_kinase_ATP_BS"/>
</dbReference>
<keyword evidence="3" id="KW-1185">Reference proteome</keyword>
<organism evidence="2 3">
    <name type="scientific">Cymbomonas tetramitiformis</name>
    <dbReference type="NCBI Taxonomy" id="36881"/>
    <lineage>
        <taxon>Eukaryota</taxon>
        <taxon>Viridiplantae</taxon>
        <taxon>Chlorophyta</taxon>
        <taxon>Pyramimonadophyceae</taxon>
        <taxon>Pyramimonadales</taxon>
        <taxon>Pyramimonadaceae</taxon>
        <taxon>Cymbomonas</taxon>
    </lineage>
</organism>
<dbReference type="InterPro" id="IPR011009">
    <property type="entry name" value="Kinase-like_dom_sf"/>
</dbReference>
<dbReference type="SUPFAM" id="SSF56112">
    <property type="entry name" value="Protein kinase-like (PK-like)"/>
    <property type="match status" value="1"/>
</dbReference>
<comment type="caution">
    <text evidence="2">The sequence shown here is derived from an EMBL/GenBank/DDBJ whole genome shotgun (WGS) entry which is preliminary data.</text>
</comment>
<reference evidence="2 3" key="1">
    <citation type="journal article" date="2015" name="Genome Biol. Evol.">
        <title>Comparative Genomics of a Bacterivorous Green Alga Reveals Evolutionary Causalities and Consequences of Phago-Mixotrophic Mode of Nutrition.</title>
        <authorList>
            <person name="Burns J.A."/>
            <person name="Paasch A."/>
            <person name="Narechania A."/>
            <person name="Kim E."/>
        </authorList>
    </citation>
    <scope>NUCLEOTIDE SEQUENCE [LARGE SCALE GENOMIC DNA]</scope>
    <source>
        <strain evidence="2 3">PLY_AMNH</strain>
    </source>
</reference>